<protein>
    <submittedName>
        <fullName evidence="4">Putative serine threonine protein kinase</fullName>
    </submittedName>
</protein>
<keyword evidence="5" id="KW-1185">Reference proteome</keyword>
<feature type="domain" description="EF-hand" evidence="3">
    <location>
        <begin position="396"/>
        <end position="431"/>
    </location>
</feature>
<feature type="compositionally biased region" description="Polar residues" evidence="1">
    <location>
        <begin position="950"/>
        <end position="961"/>
    </location>
</feature>
<keyword evidence="2" id="KW-1133">Transmembrane helix</keyword>
<feature type="compositionally biased region" description="Basic and acidic residues" evidence="1">
    <location>
        <begin position="67"/>
        <end position="76"/>
    </location>
</feature>
<feature type="transmembrane region" description="Helical" evidence="2">
    <location>
        <begin position="178"/>
        <end position="200"/>
    </location>
</feature>
<gene>
    <name evidence="4" type="ORF">UCRPC4_g02410</name>
</gene>
<comment type="caution">
    <text evidence="4">The sequence shown here is derived from an EMBL/GenBank/DDBJ whole genome shotgun (WGS) entry which is preliminary data.</text>
</comment>
<dbReference type="PROSITE" id="PS50222">
    <property type="entry name" value="EF_HAND_2"/>
    <property type="match status" value="1"/>
</dbReference>
<feature type="compositionally biased region" description="Polar residues" evidence="1">
    <location>
        <begin position="898"/>
        <end position="910"/>
    </location>
</feature>
<feature type="compositionally biased region" description="Polar residues" evidence="1">
    <location>
        <begin position="816"/>
        <end position="830"/>
    </location>
</feature>
<keyword evidence="4" id="KW-0418">Kinase</keyword>
<keyword evidence="4" id="KW-0808">Transferase</keyword>
<feature type="region of interest" description="Disordered" evidence="1">
    <location>
        <begin position="775"/>
        <end position="961"/>
    </location>
</feature>
<feature type="region of interest" description="Disordered" evidence="1">
    <location>
        <begin position="1"/>
        <end position="79"/>
    </location>
</feature>
<dbReference type="PANTHER" id="PTHR31323">
    <property type="entry name" value="MECHANOSENSITIVE ION CHANNEL PROTEIN MSY2"/>
    <property type="match status" value="1"/>
</dbReference>
<sequence length="961" mass="105241">MGGPNQQSNSNDVTIDIPLTQVTSRTGARKPDMLSPGGYQPNAEIGQESPNEKSGLFHRGPGGRRRKIEERGREANDPEDGTINAMGRFYYKFVHFSVVTRYFVYVFPVALLLAVPIIVGATAAPNAKIASVPINWFFTWFEVIWLGLWVSKLVAQILPPVFMFVIGIVSPGVRKYALILKALEIPLSLVGWAIVSLATFKPIMTHRASNKHWMDIVQKILAAAGIGSLIFLAEKALMQLISVSYHQTQFSIKIKESKRNIYILGLLYDASRALFPEYSREFAHEDYIINDSLDLGKLGASKAVSMHNRSGSATPMRILHNVGRVGDAVIGKFGDIAQEVTGKQVFNPNAAHTIVIEALEKTSSTEALARRIWMSLVCEGKDALYEEDVHEVLGNDRKSEAEEAFATLDRDGNGDISMDEMILTVCEFARERKSIAKSMHDVDQAISVLDNLLVIIATIVIIFIFVAFLNKSFTTTLATAGTTLLSLSFIFSATCQEVLGSCIFLFVKHPFDVGDRVDIGSDPLIVERISLLYTVFRSVNDYRTKQVPNIVLNSVWVENITRSKAMREQISLSISADTSLEDIQLLKNELVKFVTDKENSRDFLPDININVLAMTDLSKLELQVDLVHKSNWSNEMVRASRRSKFMCAMVLALRKVPIFGPGGGAAGLGDRANPTYSVAISDSEALENKKMFEDEKEKKRMVPTVATASAISPIKSLSSPLATRAAGVDYLGQYDHKGNSAASEATVLNTLNARPAAYDPTRDNAPDYNRQETAAASAVNNDITPSTTPDERRTNDVEEVRELLHQESTKGKRKGSSTGPPAVRTTSPTSVRPIREEEHAAASSSRFTPVEVPALREPVAPPPRSDSRPGTSNGRGTPTARAPVEFHEYDYAPPPLSVAQSGRQSPSGNTAYGAPGAYQSNNPYMRNVSSERGPYGVTPSRRPVGGGNNEGRSTPTSNEEA</sequence>
<dbReference type="PROSITE" id="PS00018">
    <property type="entry name" value="EF_HAND_1"/>
    <property type="match status" value="1"/>
</dbReference>
<dbReference type="GO" id="GO:0006874">
    <property type="term" value="P:intracellular calcium ion homeostasis"/>
    <property type="evidence" value="ECO:0007669"/>
    <property type="project" value="TreeGrafter"/>
</dbReference>
<evidence type="ECO:0000313" key="4">
    <source>
        <dbReference type="EMBL" id="KKY24452.1"/>
    </source>
</evidence>
<feature type="compositionally biased region" description="Polar residues" evidence="1">
    <location>
        <begin position="918"/>
        <end position="930"/>
    </location>
</feature>
<feature type="transmembrane region" description="Helical" evidence="2">
    <location>
        <begin position="102"/>
        <end position="123"/>
    </location>
</feature>
<dbReference type="OrthoDB" id="544685at2759"/>
<dbReference type="EMBL" id="LCWF01000059">
    <property type="protein sequence ID" value="KKY24452.1"/>
    <property type="molecule type" value="Genomic_DNA"/>
</dbReference>
<reference evidence="4 5" key="2">
    <citation type="submission" date="2015-05" db="EMBL/GenBank/DDBJ databases">
        <authorList>
            <person name="Morales-Cruz A."/>
            <person name="Amrine K.C."/>
            <person name="Cantu D."/>
        </authorList>
    </citation>
    <scope>NUCLEOTIDE SEQUENCE [LARGE SCALE GENOMIC DNA]</scope>
    <source>
        <strain evidence="4">UCRPC4</strain>
    </source>
</reference>
<organism evidence="4 5">
    <name type="scientific">Phaeomoniella chlamydospora</name>
    <name type="common">Phaeoacremonium chlamydosporum</name>
    <dbReference type="NCBI Taxonomy" id="158046"/>
    <lineage>
        <taxon>Eukaryota</taxon>
        <taxon>Fungi</taxon>
        <taxon>Dikarya</taxon>
        <taxon>Ascomycota</taxon>
        <taxon>Pezizomycotina</taxon>
        <taxon>Eurotiomycetes</taxon>
        <taxon>Chaetothyriomycetidae</taxon>
        <taxon>Phaeomoniellales</taxon>
        <taxon>Phaeomoniellaceae</taxon>
        <taxon>Phaeomoniella</taxon>
    </lineage>
</organism>
<name>A0A0G2ENW0_PHACM</name>
<feature type="compositionally biased region" description="Basic and acidic residues" evidence="1">
    <location>
        <begin position="789"/>
        <end position="810"/>
    </location>
</feature>
<evidence type="ECO:0000256" key="1">
    <source>
        <dbReference type="SAM" id="MobiDB-lite"/>
    </source>
</evidence>
<reference evidence="4 5" key="1">
    <citation type="submission" date="2015-05" db="EMBL/GenBank/DDBJ databases">
        <title>Distinctive expansion of gene families associated with plant cell wall degradation and secondary metabolism in the genomes of grapevine trunk pathogens.</title>
        <authorList>
            <person name="Lawrence D.P."/>
            <person name="Travadon R."/>
            <person name="Rolshausen P.E."/>
            <person name="Baumgartner K."/>
        </authorList>
    </citation>
    <scope>NUCLEOTIDE SEQUENCE [LARGE SCALE GENOMIC DNA]</scope>
    <source>
        <strain evidence="4">UCRPC4</strain>
    </source>
</reference>
<dbReference type="PANTHER" id="PTHR31323:SF14">
    <property type="entry name" value="MECHANOSENSITIVE ION CHANNEL PROTEIN MSY2"/>
    <property type="match status" value="1"/>
</dbReference>
<keyword evidence="2" id="KW-0472">Membrane</keyword>
<evidence type="ECO:0000259" key="3">
    <source>
        <dbReference type="PROSITE" id="PS50222"/>
    </source>
</evidence>
<dbReference type="Pfam" id="PF00924">
    <property type="entry name" value="MS_channel_2nd"/>
    <property type="match status" value="1"/>
</dbReference>
<feature type="transmembrane region" description="Helical" evidence="2">
    <location>
        <begin position="448"/>
        <end position="469"/>
    </location>
</feature>
<feature type="compositionally biased region" description="Polar residues" evidence="1">
    <location>
        <begin position="775"/>
        <end position="788"/>
    </location>
</feature>
<dbReference type="AlphaFoldDB" id="A0A0G2ENW0"/>
<dbReference type="InterPro" id="IPR010920">
    <property type="entry name" value="LSM_dom_sf"/>
</dbReference>
<dbReference type="InterPro" id="IPR018247">
    <property type="entry name" value="EF_Hand_1_Ca_BS"/>
</dbReference>
<dbReference type="GO" id="GO:0005509">
    <property type="term" value="F:calcium ion binding"/>
    <property type="evidence" value="ECO:0007669"/>
    <property type="project" value="InterPro"/>
</dbReference>
<dbReference type="SUPFAM" id="SSF50182">
    <property type="entry name" value="Sm-like ribonucleoproteins"/>
    <property type="match status" value="1"/>
</dbReference>
<evidence type="ECO:0000256" key="2">
    <source>
        <dbReference type="SAM" id="Phobius"/>
    </source>
</evidence>
<dbReference type="GO" id="GO:0005262">
    <property type="term" value="F:calcium channel activity"/>
    <property type="evidence" value="ECO:0007669"/>
    <property type="project" value="TreeGrafter"/>
</dbReference>
<keyword evidence="2" id="KW-0812">Transmembrane</keyword>
<dbReference type="InterPro" id="IPR006685">
    <property type="entry name" value="MscS_channel_2nd"/>
</dbReference>
<accession>A0A0G2ENW0</accession>
<dbReference type="GO" id="GO:0016301">
    <property type="term" value="F:kinase activity"/>
    <property type="evidence" value="ECO:0007669"/>
    <property type="project" value="UniProtKB-KW"/>
</dbReference>
<feature type="compositionally biased region" description="Polar residues" evidence="1">
    <location>
        <begin position="1"/>
        <end position="13"/>
    </location>
</feature>
<feature type="transmembrane region" description="Helical" evidence="2">
    <location>
        <begin position="220"/>
        <end position="245"/>
    </location>
</feature>
<dbReference type="Pfam" id="PF25886">
    <property type="entry name" value="Msy1"/>
    <property type="match status" value="1"/>
</dbReference>
<dbReference type="InterPro" id="IPR058650">
    <property type="entry name" value="Msy1/2-like"/>
</dbReference>
<dbReference type="Proteomes" id="UP000053317">
    <property type="component" value="Unassembled WGS sequence"/>
</dbReference>
<dbReference type="InterPro" id="IPR002048">
    <property type="entry name" value="EF_hand_dom"/>
</dbReference>
<dbReference type="GO" id="GO:0016020">
    <property type="term" value="C:membrane"/>
    <property type="evidence" value="ECO:0007669"/>
    <property type="project" value="InterPro"/>
</dbReference>
<proteinExistence type="predicted"/>
<feature type="transmembrane region" description="Helical" evidence="2">
    <location>
        <begin position="143"/>
        <end position="166"/>
    </location>
</feature>
<evidence type="ECO:0000313" key="5">
    <source>
        <dbReference type="Proteomes" id="UP000053317"/>
    </source>
</evidence>